<dbReference type="InterPro" id="IPR002826">
    <property type="entry name" value="MptE-like"/>
</dbReference>
<evidence type="ECO:0000259" key="1">
    <source>
        <dbReference type="Pfam" id="PF01973"/>
    </source>
</evidence>
<dbReference type="EMBL" id="JAHRID010000001">
    <property type="protein sequence ID" value="MBV2127874.1"/>
    <property type="molecule type" value="Genomic_DNA"/>
</dbReference>
<protein>
    <submittedName>
        <fullName evidence="2">DUF115 domain-containing protein</fullName>
    </submittedName>
</protein>
<reference evidence="2 3" key="1">
    <citation type="submission" date="2021-06" db="EMBL/GenBank/DDBJ databases">
        <title>Rheinheimera indica sp. nov., isolated from deep-sea sediment.</title>
        <authorList>
            <person name="Wang Z."/>
            <person name="Zhang X.-Y."/>
        </authorList>
    </citation>
    <scope>NUCLEOTIDE SEQUENCE [LARGE SCALE GENOMIC DNA]</scope>
    <source>
        <strain evidence="2 3">SM2107</strain>
    </source>
</reference>
<evidence type="ECO:0000313" key="2">
    <source>
        <dbReference type="EMBL" id="MBV2127874.1"/>
    </source>
</evidence>
<accession>A0ABS6MGF0</accession>
<comment type="caution">
    <text evidence="2">The sequence shown here is derived from an EMBL/GenBank/DDBJ whole genome shotgun (WGS) entry which is preliminary data.</text>
</comment>
<proteinExistence type="predicted"/>
<sequence>MSEQSTIFRETQQRIASWLHNCADQLTLSMSLGIFGDHSFARYIASELKQQGFNKITFISSNCSSSKLDDLPVIKPADEQLAALNAIFLGSMALPQSQQKILEDNGYNGAIFAVPDGQTMCTEPRFDPTDKHALAALKNKHKGETFFVIGNGPSINATPPEQLKDGIFMAGNGILLRTEFRPDYYFLIDSICVDAWQPIIESLTVPILAVSHLAERMQGINNTLFYPVSYQTELADLNPADTGFFSGNTIICPMILFATYMGAKRIVILGVDNNYSKLATKNYHFHKDYYKNTDLVIDESTGKNLELRQQTGILHAVRTAQSMGVEVVDATPVDNNLGLVKADYHQFI</sequence>
<organism evidence="2 3">
    <name type="scientific">Arsukibacterium indicum</name>
    <dbReference type="NCBI Taxonomy" id="2848612"/>
    <lineage>
        <taxon>Bacteria</taxon>
        <taxon>Pseudomonadati</taxon>
        <taxon>Pseudomonadota</taxon>
        <taxon>Gammaproteobacteria</taxon>
        <taxon>Chromatiales</taxon>
        <taxon>Chromatiaceae</taxon>
        <taxon>Arsukibacterium</taxon>
    </lineage>
</organism>
<dbReference type="Proteomes" id="UP000704611">
    <property type="component" value="Unassembled WGS sequence"/>
</dbReference>
<gene>
    <name evidence="2" type="ORF">KQY15_02020</name>
</gene>
<dbReference type="Pfam" id="PF01973">
    <property type="entry name" value="MptE-like"/>
    <property type="match status" value="1"/>
</dbReference>
<feature type="domain" description="6-hydroxymethylpterin diphosphokinase MptE-like" evidence="1">
    <location>
        <begin position="132"/>
        <end position="277"/>
    </location>
</feature>
<dbReference type="RefSeq" id="WP_217666729.1">
    <property type="nucleotide sequence ID" value="NZ_JAHRID010000001.1"/>
</dbReference>
<keyword evidence="3" id="KW-1185">Reference proteome</keyword>
<name>A0ABS6MGF0_9GAMM</name>
<evidence type="ECO:0000313" key="3">
    <source>
        <dbReference type="Proteomes" id="UP000704611"/>
    </source>
</evidence>